<dbReference type="InterPro" id="IPR011335">
    <property type="entry name" value="Restrct_endonuc-II-like"/>
</dbReference>
<evidence type="ECO:0000256" key="6">
    <source>
        <dbReference type="ARBA" id="ARBA00023242"/>
    </source>
</evidence>
<name>A0A0B1SFV1_OESDE</name>
<dbReference type="OrthoDB" id="361020at2759"/>
<dbReference type="GO" id="GO:0003697">
    <property type="term" value="F:single-stranded DNA binding"/>
    <property type="evidence" value="ECO:0007669"/>
    <property type="project" value="TreeGrafter"/>
</dbReference>
<gene>
    <name evidence="9" type="ORF">OESDEN_16487</name>
</gene>
<dbReference type="GO" id="GO:0000014">
    <property type="term" value="F:single-stranded DNA endodeoxyribonuclease activity"/>
    <property type="evidence" value="ECO:0007669"/>
    <property type="project" value="TreeGrafter"/>
</dbReference>
<evidence type="ECO:0000256" key="7">
    <source>
        <dbReference type="SAM" id="MobiDB-lite"/>
    </source>
</evidence>
<dbReference type="Pfam" id="PF02732">
    <property type="entry name" value="ERCC4"/>
    <property type="match status" value="1"/>
</dbReference>
<comment type="subcellular location">
    <subcellularLocation>
        <location evidence="1">Nucleus</location>
    </subcellularLocation>
</comment>
<organism evidence="9 10">
    <name type="scientific">Oesophagostomum dentatum</name>
    <name type="common">Nodular worm</name>
    <dbReference type="NCBI Taxonomy" id="61180"/>
    <lineage>
        <taxon>Eukaryota</taxon>
        <taxon>Metazoa</taxon>
        <taxon>Ecdysozoa</taxon>
        <taxon>Nematoda</taxon>
        <taxon>Chromadorea</taxon>
        <taxon>Rhabditida</taxon>
        <taxon>Rhabditina</taxon>
        <taxon>Rhabditomorpha</taxon>
        <taxon>Strongyloidea</taxon>
        <taxon>Strongylidae</taxon>
        <taxon>Oesophagostomum</taxon>
    </lineage>
</organism>
<evidence type="ECO:0000313" key="10">
    <source>
        <dbReference type="Proteomes" id="UP000053660"/>
    </source>
</evidence>
<dbReference type="GO" id="GO:0000712">
    <property type="term" value="P:resolution of meiotic recombination intermediates"/>
    <property type="evidence" value="ECO:0007669"/>
    <property type="project" value="TreeGrafter"/>
</dbReference>
<evidence type="ECO:0000256" key="3">
    <source>
        <dbReference type="ARBA" id="ARBA00022801"/>
    </source>
</evidence>
<dbReference type="GO" id="GO:1901255">
    <property type="term" value="P:nucleotide-excision repair involved in interstrand cross-link repair"/>
    <property type="evidence" value="ECO:0007669"/>
    <property type="project" value="TreeGrafter"/>
</dbReference>
<dbReference type="CDD" id="cd20078">
    <property type="entry name" value="XPF_nuclease_XPF_euk"/>
    <property type="match status" value="1"/>
</dbReference>
<dbReference type="SUPFAM" id="SSF52980">
    <property type="entry name" value="Restriction endonuclease-like"/>
    <property type="match status" value="1"/>
</dbReference>
<keyword evidence="6" id="KW-0539">Nucleus</keyword>
<evidence type="ECO:0000313" key="9">
    <source>
        <dbReference type="EMBL" id="KHJ83809.1"/>
    </source>
</evidence>
<feature type="non-terminal residue" evidence="9">
    <location>
        <position position="241"/>
    </location>
</feature>
<dbReference type="Proteomes" id="UP000053660">
    <property type="component" value="Unassembled WGS sequence"/>
</dbReference>
<dbReference type="PANTHER" id="PTHR10150:SF0">
    <property type="entry name" value="DNA REPAIR ENDONUCLEASE XPF"/>
    <property type="match status" value="1"/>
</dbReference>
<dbReference type="GO" id="GO:0000724">
    <property type="term" value="P:double-strand break repair via homologous recombination"/>
    <property type="evidence" value="ECO:0007669"/>
    <property type="project" value="TreeGrafter"/>
</dbReference>
<dbReference type="InterPro" id="IPR047520">
    <property type="entry name" value="XPF_nuclease"/>
</dbReference>
<dbReference type="AlphaFoldDB" id="A0A0B1SFV1"/>
<feature type="domain" description="ERCC4" evidence="8">
    <location>
        <begin position="31"/>
        <end position="120"/>
    </location>
</feature>
<reference evidence="9 10" key="1">
    <citation type="submission" date="2014-03" db="EMBL/GenBank/DDBJ databases">
        <title>Draft genome of the hookworm Oesophagostomum dentatum.</title>
        <authorList>
            <person name="Mitreva M."/>
        </authorList>
    </citation>
    <scope>NUCLEOTIDE SEQUENCE [LARGE SCALE GENOMIC DNA]</scope>
    <source>
        <strain evidence="9 10">OD-Hann</strain>
    </source>
</reference>
<accession>A0A0B1SFV1</accession>
<evidence type="ECO:0000256" key="4">
    <source>
        <dbReference type="ARBA" id="ARBA00023125"/>
    </source>
</evidence>
<dbReference type="GO" id="GO:0000110">
    <property type="term" value="C:nucleotide-excision repair factor 1 complex"/>
    <property type="evidence" value="ECO:0007669"/>
    <property type="project" value="TreeGrafter"/>
</dbReference>
<evidence type="ECO:0000259" key="8">
    <source>
        <dbReference type="SMART" id="SM00891"/>
    </source>
</evidence>
<keyword evidence="10" id="KW-1185">Reference proteome</keyword>
<keyword evidence="5" id="KW-0234">DNA repair</keyword>
<protein>
    <submittedName>
        <fullName evidence="9">ERCC4 domain protein</fullName>
    </submittedName>
</protein>
<keyword evidence="4" id="KW-0238">DNA-binding</keyword>
<keyword evidence="2" id="KW-0227">DNA damage</keyword>
<evidence type="ECO:0000256" key="2">
    <source>
        <dbReference type="ARBA" id="ARBA00022763"/>
    </source>
</evidence>
<proteinExistence type="predicted"/>
<dbReference type="GO" id="GO:0003684">
    <property type="term" value="F:damaged DNA binding"/>
    <property type="evidence" value="ECO:0007669"/>
    <property type="project" value="TreeGrafter"/>
</dbReference>
<dbReference type="PANTHER" id="PTHR10150">
    <property type="entry name" value="DNA REPAIR ENDONUCLEASE XPF"/>
    <property type="match status" value="1"/>
</dbReference>
<keyword evidence="3" id="KW-0378">Hydrolase</keyword>
<evidence type="ECO:0000256" key="1">
    <source>
        <dbReference type="ARBA" id="ARBA00004123"/>
    </source>
</evidence>
<evidence type="ECO:0000256" key="5">
    <source>
        <dbReference type="ARBA" id="ARBA00023204"/>
    </source>
</evidence>
<dbReference type="SMART" id="SM00891">
    <property type="entry name" value="ERCC4"/>
    <property type="match status" value="1"/>
</dbReference>
<sequence>MRSSLKPEPVDDGYEEKPEEAKTIREFEKVPLVIMPYGERYTILRQLEQMKPTVIILYNTDIVTLRLIEVGDYVLSPGIAVERKALDDLTQSLQSGRVFKQSEQMLRHYANSVLLVESNRKFESKIVNGGPFQGELTRHCREIRALLCSLLRATPKLKVIWSLSPANSAEYFAELKLNRPEPDPEKAASLRGDDVYKPIEEETTVTPDKRRKPNAILLRHMAQHLPGMGRGDVQAMMLSQK</sequence>
<feature type="region of interest" description="Disordered" evidence="7">
    <location>
        <begin position="1"/>
        <end position="20"/>
    </location>
</feature>
<dbReference type="Gene3D" id="3.40.50.10130">
    <property type="match status" value="1"/>
</dbReference>
<dbReference type="EMBL" id="KN571691">
    <property type="protein sequence ID" value="KHJ83809.1"/>
    <property type="molecule type" value="Genomic_DNA"/>
</dbReference>
<dbReference type="InterPro" id="IPR006166">
    <property type="entry name" value="ERCC4_domain"/>
</dbReference>